<organism evidence="7 8">
    <name type="scientific">Aerophobetes bacterium</name>
    <dbReference type="NCBI Taxonomy" id="2030807"/>
    <lineage>
        <taxon>Bacteria</taxon>
        <taxon>Candidatus Aerophobota</taxon>
    </lineage>
</organism>
<gene>
    <name evidence="3 7" type="primary">acpP</name>
    <name evidence="7" type="ORF">E3J84_06100</name>
</gene>
<evidence type="ECO:0000256" key="4">
    <source>
        <dbReference type="NCBIfam" id="TIGR00517"/>
    </source>
</evidence>
<keyword evidence="1 3" id="KW-0596">Phosphopantetheine</keyword>
<dbReference type="Gene3D" id="1.10.1200.10">
    <property type="entry name" value="ACP-like"/>
    <property type="match status" value="1"/>
</dbReference>
<sequence>MLLEEKVKDIIIKVTKVRAEEIRDGARLVQDLGVDSFATVELAAAFEAEFDIDIPAEDAEKNDTVGKVIDYIRQKVEEKIKK</sequence>
<dbReference type="NCBIfam" id="NF002148">
    <property type="entry name" value="PRK00982.1-2"/>
    <property type="match status" value="1"/>
</dbReference>
<dbReference type="GO" id="GO:0000036">
    <property type="term" value="F:acyl carrier activity"/>
    <property type="evidence" value="ECO:0007669"/>
    <property type="project" value="UniProtKB-UniRule"/>
</dbReference>
<comment type="PTM">
    <text evidence="5">4'-phosphopantetheine is transferred from CoA to a specific serine of apo-ACP by acpS.</text>
</comment>
<evidence type="ECO:0000259" key="6">
    <source>
        <dbReference type="PROSITE" id="PS50075"/>
    </source>
</evidence>
<evidence type="ECO:0000256" key="1">
    <source>
        <dbReference type="ARBA" id="ARBA00022450"/>
    </source>
</evidence>
<dbReference type="SUPFAM" id="SSF47336">
    <property type="entry name" value="ACP-like"/>
    <property type="match status" value="1"/>
</dbReference>
<keyword evidence="3" id="KW-0444">Lipid biosynthesis</keyword>
<dbReference type="GO" id="GO:0000035">
    <property type="term" value="F:acyl binding"/>
    <property type="evidence" value="ECO:0007669"/>
    <property type="project" value="TreeGrafter"/>
</dbReference>
<keyword evidence="3" id="KW-0443">Lipid metabolism</keyword>
<dbReference type="GO" id="GO:0031177">
    <property type="term" value="F:phosphopantetheine binding"/>
    <property type="evidence" value="ECO:0007669"/>
    <property type="project" value="InterPro"/>
</dbReference>
<dbReference type="PANTHER" id="PTHR20863:SF76">
    <property type="entry name" value="CARRIER DOMAIN-CONTAINING PROTEIN"/>
    <property type="match status" value="1"/>
</dbReference>
<dbReference type="Pfam" id="PF00550">
    <property type="entry name" value="PP-binding"/>
    <property type="match status" value="1"/>
</dbReference>
<comment type="similarity">
    <text evidence="3">Belongs to the acyl carrier protein (ACP) family.</text>
</comment>
<comment type="PTM">
    <text evidence="3">4'-phosphopantetheine is transferred from CoA to a specific serine of apo-ACP by AcpS. This modification is essential for activity because fatty acids are bound in thioester linkage to the sulfhydryl of the prosthetic group.</text>
</comment>
<dbReference type="UniPathway" id="UPA00094"/>
<evidence type="ECO:0000313" key="8">
    <source>
        <dbReference type="Proteomes" id="UP000316360"/>
    </source>
</evidence>
<evidence type="ECO:0000256" key="5">
    <source>
        <dbReference type="RuleBase" id="RU003545"/>
    </source>
</evidence>
<dbReference type="AlphaFoldDB" id="A0A523RS08"/>
<proteinExistence type="inferred from homology"/>
<dbReference type="GO" id="GO:0009245">
    <property type="term" value="P:lipid A biosynthetic process"/>
    <property type="evidence" value="ECO:0007669"/>
    <property type="project" value="TreeGrafter"/>
</dbReference>
<dbReference type="NCBIfam" id="TIGR00517">
    <property type="entry name" value="acyl_carrier"/>
    <property type="match status" value="1"/>
</dbReference>
<comment type="caution">
    <text evidence="7">The sequence shown here is derived from an EMBL/GenBank/DDBJ whole genome shotgun (WGS) entry which is preliminary data.</text>
</comment>
<dbReference type="PROSITE" id="PS50075">
    <property type="entry name" value="CARRIER"/>
    <property type="match status" value="1"/>
</dbReference>
<comment type="subcellular location">
    <subcellularLocation>
        <location evidence="3">Cytoplasm</location>
    </subcellularLocation>
</comment>
<accession>A0A523RS08</accession>
<feature type="modified residue" description="O-(pantetheine 4'-phosphoryl)serine" evidence="3">
    <location>
        <position position="36"/>
    </location>
</feature>
<name>A0A523RS08_UNCAE</name>
<protein>
    <recommendedName>
        <fullName evidence="3 4">Acyl carrier protein</fullName>
        <shortName evidence="3">ACP</shortName>
    </recommendedName>
</protein>
<evidence type="ECO:0000313" key="7">
    <source>
        <dbReference type="EMBL" id="TET08570.1"/>
    </source>
</evidence>
<dbReference type="InterPro" id="IPR020806">
    <property type="entry name" value="PKS_PP-bd"/>
</dbReference>
<keyword evidence="3" id="KW-0963">Cytoplasm</keyword>
<evidence type="ECO:0000256" key="2">
    <source>
        <dbReference type="ARBA" id="ARBA00022553"/>
    </source>
</evidence>
<dbReference type="HAMAP" id="MF_01217">
    <property type="entry name" value="Acyl_carrier"/>
    <property type="match status" value="1"/>
</dbReference>
<keyword evidence="3" id="KW-0276">Fatty acid metabolism</keyword>
<feature type="domain" description="Carrier" evidence="6">
    <location>
        <begin position="1"/>
        <end position="76"/>
    </location>
</feature>
<dbReference type="PANTHER" id="PTHR20863">
    <property type="entry name" value="ACYL CARRIER PROTEIN"/>
    <property type="match status" value="1"/>
</dbReference>
<keyword evidence="3" id="KW-0275">Fatty acid biosynthesis</keyword>
<dbReference type="SMART" id="SM00823">
    <property type="entry name" value="PKS_PP"/>
    <property type="match status" value="1"/>
</dbReference>
<dbReference type="GO" id="GO:0016020">
    <property type="term" value="C:membrane"/>
    <property type="evidence" value="ECO:0007669"/>
    <property type="project" value="GOC"/>
</dbReference>
<reference evidence="7 8" key="1">
    <citation type="submission" date="2019-03" db="EMBL/GenBank/DDBJ databases">
        <title>Metabolic potential of uncultured bacteria and archaea associated with petroleum seepage in deep-sea sediments.</title>
        <authorList>
            <person name="Dong X."/>
            <person name="Hubert C."/>
        </authorList>
    </citation>
    <scope>NUCLEOTIDE SEQUENCE [LARGE SCALE GENOMIC DNA]</scope>
    <source>
        <strain evidence="7">E44_bin7</strain>
    </source>
</reference>
<dbReference type="InterPro" id="IPR009081">
    <property type="entry name" value="PP-bd_ACP"/>
</dbReference>
<comment type="function">
    <text evidence="3 5">Carrier of the growing fatty acid chain in fatty acid biosynthesis.</text>
</comment>
<keyword evidence="2 3" id="KW-0597">Phosphoprotein</keyword>
<dbReference type="EMBL" id="SOKJ01000350">
    <property type="protein sequence ID" value="TET08570.1"/>
    <property type="molecule type" value="Genomic_DNA"/>
</dbReference>
<dbReference type="InterPro" id="IPR036736">
    <property type="entry name" value="ACP-like_sf"/>
</dbReference>
<dbReference type="GO" id="GO:0005829">
    <property type="term" value="C:cytosol"/>
    <property type="evidence" value="ECO:0007669"/>
    <property type="project" value="TreeGrafter"/>
</dbReference>
<dbReference type="Proteomes" id="UP000316360">
    <property type="component" value="Unassembled WGS sequence"/>
</dbReference>
<dbReference type="InterPro" id="IPR003231">
    <property type="entry name" value="ACP"/>
</dbReference>
<comment type="pathway">
    <text evidence="3 5">Lipid metabolism; fatty acid biosynthesis.</text>
</comment>
<evidence type="ECO:0000256" key="3">
    <source>
        <dbReference type="HAMAP-Rule" id="MF_01217"/>
    </source>
</evidence>